<keyword evidence="3" id="KW-0804">Transcription</keyword>
<dbReference type="InterPro" id="IPR036271">
    <property type="entry name" value="Tet_transcr_reg_TetR-rel_C_sf"/>
</dbReference>
<accession>A0ABS2QSJ4</accession>
<evidence type="ECO:0000313" key="6">
    <source>
        <dbReference type="EMBL" id="MBM7702404.1"/>
    </source>
</evidence>
<dbReference type="InterPro" id="IPR001647">
    <property type="entry name" value="HTH_TetR"/>
</dbReference>
<dbReference type="SUPFAM" id="SSF48498">
    <property type="entry name" value="Tetracyclin repressor-like, C-terminal domain"/>
    <property type="match status" value="1"/>
</dbReference>
<sequence length="192" mass="22497">MSTVENIKLAGRTLFGQKGYNGTSLTDIATEVGIKKPSLYAHFKNKDDLFLAVVMDLMTIFLAELEKSYNQHKQKKTKERLQAFLFDSCTFLQNEQFGPLYKRMILFPPEHLHEEVKNRFLSTEAYTNDALKELFQTGMENGEIRKLNIDALINSFYCLTDGLFIQRFYYDEKRYEQKINDAWTIFWDGIQA</sequence>
<evidence type="ECO:0000256" key="4">
    <source>
        <dbReference type="PROSITE-ProRule" id="PRU00335"/>
    </source>
</evidence>
<dbReference type="Proteomes" id="UP000809829">
    <property type="component" value="Unassembled WGS sequence"/>
</dbReference>
<evidence type="ECO:0000259" key="5">
    <source>
        <dbReference type="PROSITE" id="PS50977"/>
    </source>
</evidence>
<evidence type="ECO:0000256" key="1">
    <source>
        <dbReference type="ARBA" id="ARBA00023015"/>
    </source>
</evidence>
<reference evidence="6 7" key="1">
    <citation type="submission" date="2021-01" db="EMBL/GenBank/DDBJ databases">
        <title>Genomic Encyclopedia of Type Strains, Phase IV (KMG-IV): sequencing the most valuable type-strain genomes for metagenomic binning, comparative biology and taxonomic classification.</title>
        <authorList>
            <person name="Goeker M."/>
        </authorList>
    </citation>
    <scope>NUCLEOTIDE SEQUENCE [LARGE SCALE GENOMIC DNA]</scope>
    <source>
        <strain evidence="6 7">DSM 104297</strain>
    </source>
</reference>
<evidence type="ECO:0000256" key="3">
    <source>
        <dbReference type="ARBA" id="ARBA00023163"/>
    </source>
</evidence>
<evidence type="ECO:0000256" key="2">
    <source>
        <dbReference type="ARBA" id="ARBA00023125"/>
    </source>
</evidence>
<keyword evidence="2 4" id="KW-0238">DNA-binding</keyword>
<dbReference type="PANTHER" id="PTHR47506:SF6">
    <property type="entry name" value="HTH-TYPE TRANSCRIPTIONAL REPRESSOR NEMR"/>
    <property type="match status" value="1"/>
</dbReference>
<keyword evidence="7" id="KW-1185">Reference proteome</keyword>
<dbReference type="EMBL" id="JAFBFC010000002">
    <property type="protein sequence ID" value="MBM7702404.1"/>
    <property type="molecule type" value="Genomic_DNA"/>
</dbReference>
<dbReference type="SUPFAM" id="SSF46689">
    <property type="entry name" value="Homeodomain-like"/>
    <property type="match status" value="1"/>
</dbReference>
<gene>
    <name evidence="6" type="ORF">JOC83_001238</name>
</gene>
<dbReference type="InterPro" id="IPR009057">
    <property type="entry name" value="Homeodomain-like_sf"/>
</dbReference>
<dbReference type="PANTHER" id="PTHR47506">
    <property type="entry name" value="TRANSCRIPTIONAL REGULATORY PROTEIN"/>
    <property type="match status" value="1"/>
</dbReference>
<dbReference type="PROSITE" id="PS50977">
    <property type="entry name" value="HTH_TETR_2"/>
    <property type="match status" value="1"/>
</dbReference>
<dbReference type="Gene3D" id="1.10.10.60">
    <property type="entry name" value="Homeodomain-like"/>
    <property type="match status" value="1"/>
</dbReference>
<dbReference type="PRINTS" id="PR00455">
    <property type="entry name" value="HTHTETR"/>
</dbReference>
<keyword evidence="1" id="KW-0805">Transcription regulation</keyword>
<proteinExistence type="predicted"/>
<feature type="domain" description="HTH tetR-type" evidence="5">
    <location>
        <begin position="1"/>
        <end position="61"/>
    </location>
</feature>
<dbReference type="Gene3D" id="1.10.357.10">
    <property type="entry name" value="Tetracycline Repressor, domain 2"/>
    <property type="match status" value="1"/>
</dbReference>
<name>A0ABS2QSJ4_9BACI</name>
<dbReference type="Pfam" id="PF00440">
    <property type="entry name" value="TetR_N"/>
    <property type="match status" value="1"/>
</dbReference>
<comment type="caution">
    <text evidence="6">The sequence shown here is derived from an EMBL/GenBank/DDBJ whole genome shotgun (WGS) entry which is preliminary data.</text>
</comment>
<dbReference type="RefSeq" id="WP_205185346.1">
    <property type="nucleotide sequence ID" value="NZ_JAFBFC010000002.1"/>
</dbReference>
<protein>
    <submittedName>
        <fullName evidence="6">AcrR family transcriptional regulator</fullName>
    </submittedName>
</protein>
<feature type="DNA-binding region" description="H-T-H motif" evidence="4">
    <location>
        <begin position="24"/>
        <end position="43"/>
    </location>
</feature>
<organism evidence="6 7">
    <name type="scientific">Priestia iocasae</name>
    <dbReference type="NCBI Taxonomy" id="2291674"/>
    <lineage>
        <taxon>Bacteria</taxon>
        <taxon>Bacillati</taxon>
        <taxon>Bacillota</taxon>
        <taxon>Bacilli</taxon>
        <taxon>Bacillales</taxon>
        <taxon>Bacillaceae</taxon>
        <taxon>Priestia</taxon>
    </lineage>
</organism>
<evidence type="ECO:0000313" key="7">
    <source>
        <dbReference type="Proteomes" id="UP000809829"/>
    </source>
</evidence>